<dbReference type="RefSeq" id="WP_007914739.1">
    <property type="nucleotide sequence ID" value="NZ_MOBY01000003.1"/>
</dbReference>
<comment type="caution">
    <text evidence="1">The sequence shown here is derived from an EMBL/GenBank/DDBJ whole genome shotgun (WGS) entry which is preliminary data.</text>
</comment>
<evidence type="ECO:0000313" key="1">
    <source>
        <dbReference type="EMBL" id="RON96279.1"/>
    </source>
</evidence>
<dbReference type="EMBL" id="MOBY01000003">
    <property type="protein sequence ID" value="RON96279.1"/>
    <property type="molecule type" value="Genomic_DNA"/>
</dbReference>
<name>A0A423NDF4_PSEFL</name>
<organism evidence="1 2">
    <name type="scientific">Pseudomonas fluorescens</name>
    <dbReference type="NCBI Taxonomy" id="294"/>
    <lineage>
        <taxon>Bacteria</taxon>
        <taxon>Pseudomonadati</taxon>
        <taxon>Pseudomonadota</taxon>
        <taxon>Gammaproteobacteria</taxon>
        <taxon>Pseudomonadales</taxon>
        <taxon>Pseudomonadaceae</taxon>
        <taxon>Pseudomonas</taxon>
    </lineage>
</organism>
<accession>A0A423NDF4</accession>
<dbReference type="AlphaFoldDB" id="A0A423NDF4"/>
<proteinExistence type="predicted"/>
<evidence type="ECO:0000313" key="2">
    <source>
        <dbReference type="Proteomes" id="UP000283650"/>
    </source>
</evidence>
<protein>
    <submittedName>
        <fullName evidence="1">Uncharacterized protein</fullName>
    </submittedName>
</protein>
<gene>
    <name evidence="1" type="ORF">BK672_06835</name>
</gene>
<dbReference type="Proteomes" id="UP000283650">
    <property type="component" value="Unassembled WGS sequence"/>
</dbReference>
<reference evidence="1 2" key="1">
    <citation type="submission" date="2016-10" db="EMBL/GenBank/DDBJ databases">
        <title>Comparative genome analysis of multiple Pseudomonas spp. focuses on biocontrol and plant growth promoting traits.</title>
        <authorList>
            <person name="Tao X.-Y."/>
            <person name="Taylor C.G."/>
        </authorList>
    </citation>
    <scope>NUCLEOTIDE SEQUENCE [LARGE SCALE GENOMIC DNA]</scope>
    <source>
        <strain evidence="1 2">2F9</strain>
    </source>
</reference>
<sequence length="66" mass="7322">MEFIVDLHGTSETKEDAKAKAVKLLKKPGSLVKISDVVLNPSKHSATVTYELEPDPDYVPPKRGRF</sequence>